<evidence type="ECO:0000256" key="4">
    <source>
        <dbReference type="ARBA" id="ARBA00022741"/>
    </source>
</evidence>
<evidence type="ECO:0000256" key="7">
    <source>
        <dbReference type="HAMAP-Rule" id="MF_00555"/>
    </source>
</evidence>
<dbReference type="PROSITE" id="PS50862">
    <property type="entry name" value="AA_TRNA_LIGASE_II"/>
    <property type="match status" value="1"/>
</dbReference>
<evidence type="ECO:0000256" key="5">
    <source>
        <dbReference type="ARBA" id="ARBA00022840"/>
    </source>
</evidence>
<keyword evidence="1 7" id="KW-0963">Cytoplasm</keyword>
<dbReference type="SUPFAM" id="SSF55681">
    <property type="entry name" value="Class II aaRS and biotin synthetases"/>
    <property type="match status" value="1"/>
</dbReference>
<organism evidence="10 11">
    <name type="scientific">Paenibacillus agilis</name>
    <dbReference type="NCBI Taxonomy" id="3020863"/>
    <lineage>
        <taxon>Bacteria</taxon>
        <taxon>Bacillati</taxon>
        <taxon>Bacillota</taxon>
        <taxon>Bacilli</taxon>
        <taxon>Bacillales</taxon>
        <taxon>Paenibacillaceae</taxon>
        <taxon>Paenibacillus</taxon>
    </lineage>
</organism>
<evidence type="ECO:0000259" key="9">
    <source>
        <dbReference type="PROSITE" id="PS50862"/>
    </source>
</evidence>
<keyword evidence="6 7" id="KW-0061">Asparagine biosynthesis</keyword>
<protein>
    <recommendedName>
        <fullName evidence="7 8">Aspartate--ammonia ligase</fullName>
        <ecNumber evidence="7 8">6.3.1.1</ecNumber>
    </recommendedName>
    <alternativeName>
        <fullName evidence="7">Asparagine synthetase A</fullName>
    </alternativeName>
</protein>
<keyword evidence="4 7" id="KW-0547">Nucleotide-binding</keyword>
<dbReference type="PANTHER" id="PTHR30073">
    <property type="entry name" value="ASPARTATE--AMMONIA LIGASE"/>
    <property type="match status" value="1"/>
</dbReference>
<dbReference type="GO" id="GO:0070981">
    <property type="term" value="P:L-asparagine biosynthetic process"/>
    <property type="evidence" value="ECO:0007669"/>
    <property type="project" value="UniProtKB-UniRule"/>
</dbReference>
<keyword evidence="3 7" id="KW-0028">Amino-acid biosynthesis</keyword>
<reference evidence="10 11" key="1">
    <citation type="submission" date="2019-07" db="EMBL/GenBank/DDBJ databases">
        <authorList>
            <person name="Kim J."/>
        </authorList>
    </citation>
    <scope>NUCLEOTIDE SEQUENCE [LARGE SCALE GENOMIC DNA]</scope>
    <source>
        <strain evidence="10 11">N4</strain>
    </source>
</reference>
<evidence type="ECO:0000256" key="1">
    <source>
        <dbReference type="ARBA" id="ARBA00022490"/>
    </source>
</evidence>
<dbReference type="AlphaFoldDB" id="A0A559J3R9"/>
<dbReference type="InterPro" id="IPR006195">
    <property type="entry name" value="aa-tRNA-synth_II"/>
</dbReference>
<dbReference type="GO" id="GO:0005524">
    <property type="term" value="F:ATP binding"/>
    <property type="evidence" value="ECO:0007669"/>
    <property type="project" value="UniProtKB-UniRule"/>
</dbReference>
<evidence type="ECO:0000256" key="8">
    <source>
        <dbReference type="NCBIfam" id="TIGR00669"/>
    </source>
</evidence>
<gene>
    <name evidence="7" type="primary">asnA</name>
    <name evidence="10" type="ORF">FPZ44_00225</name>
</gene>
<dbReference type="PANTHER" id="PTHR30073:SF5">
    <property type="entry name" value="ASPARTATE--AMMONIA LIGASE"/>
    <property type="match status" value="1"/>
</dbReference>
<evidence type="ECO:0000256" key="6">
    <source>
        <dbReference type="ARBA" id="ARBA00022888"/>
    </source>
</evidence>
<comment type="similarity">
    <text evidence="7">Belongs to the class-II aminoacyl-tRNA synthetase family. AsnA subfamily.</text>
</comment>
<evidence type="ECO:0000313" key="10">
    <source>
        <dbReference type="EMBL" id="TVX94501.1"/>
    </source>
</evidence>
<comment type="pathway">
    <text evidence="7">Amino-acid biosynthesis; L-asparagine biosynthesis; L-asparagine from L-aspartate (ammonia route): step 1/1.</text>
</comment>
<dbReference type="GO" id="GO:0016740">
    <property type="term" value="F:transferase activity"/>
    <property type="evidence" value="ECO:0007669"/>
    <property type="project" value="UniProtKB-ARBA"/>
</dbReference>
<evidence type="ECO:0000256" key="3">
    <source>
        <dbReference type="ARBA" id="ARBA00022605"/>
    </source>
</evidence>
<dbReference type="HAMAP" id="MF_00555">
    <property type="entry name" value="AsnA"/>
    <property type="match status" value="1"/>
</dbReference>
<dbReference type="UniPathway" id="UPA00134">
    <property type="reaction ID" value="UER00194"/>
</dbReference>
<evidence type="ECO:0000256" key="2">
    <source>
        <dbReference type="ARBA" id="ARBA00022598"/>
    </source>
</evidence>
<dbReference type="NCBIfam" id="TIGR00669">
    <property type="entry name" value="asnA"/>
    <property type="match status" value="1"/>
</dbReference>
<dbReference type="EC" id="6.3.1.1" evidence="7 8"/>
<name>A0A559J3R9_9BACL</name>
<comment type="subcellular location">
    <subcellularLocation>
        <location evidence="7">Cytoplasm</location>
    </subcellularLocation>
</comment>
<dbReference type="Gene3D" id="3.30.930.10">
    <property type="entry name" value="Bira Bifunctional Protein, Domain 2"/>
    <property type="match status" value="1"/>
</dbReference>
<dbReference type="InterPro" id="IPR045864">
    <property type="entry name" value="aa-tRNA-synth_II/BPL/LPL"/>
</dbReference>
<comment type="catalytic activity">
    <reaction evidence="7">
        <text>L-aspartate + NH4(+) + ATP = L-asparagine + AMP + diphosphate + H(+)</text>
        <dbReference type="Rhea" id="RHEA:11372"/>
        <dbReference type="ChEBI" id="CHEBI:15378"/>
        <dbReference type="ChEBI" id="CHEBI:28938"/>
        <dbReference type="ChEBI" id="CHEBI:29991"/>
        <dbReference type="ChEBI" id="CHEBI:30616"/>
        <dbReference type="ChEBI" id="CHEBI:33019"/>
        <dbReference type="ChEBI" id="CHEBI:58048"/>
        <dbReference type="ChEBI" id="CHEBI:456215"/>
        <dbReference type="EC" id="6.3.1.1"/>
    </reaction>
</comment>
<keyword evidence="5 7" id="KW-0067">ATP-binding</keyword>
<feature type="domain" description="Aminoacyl-transfer RNA synthetases class-II family profile" evidence="9">
    <location>
        <begin position="22"/>
        <end position="319"/>
    </location>
</feature>
<sequence>MQARTVLESKVSKKATEKLIHKVKSLFEHKLSEKLNLMKVSAPLFVEGDTGVNDNLNGWERCVTFDTAGYQPMMLEVVQSLAKWKRMATHYYDLQPGEGLYADMRAIRRDEVLSPLHSLYVDQWDWELVIDRQERTVETLKEKVLLIYEALKMTEEEVAELDSSLEPFLPQEITFITSQELEDLYGVDTTPKEREHRIAKEKGAVFIMQIGDNLASGEPHDGRSPDYDDWQLNGDIIVWYPVMETSVEISSMGIRVDEAALERQLRDSGCEDRTQLPFHQMLLNGTLPYTMGGGIGQSRVVMLLLRKFHIGQVQMSVWPQEMVQACREREIELLNVIS</sequence>
<dbReference type="Proteomes" id="UP000318102">
    <property type="component" value="Unassembled WGS sequence"/>
</dbReference>
<keyword evidence="2 7" id="KW-0436">Ligase</keyword>
<dbReference type="GO" id="GO:0140096">
    <property type="term" value="F:catalytic activity, acting on a protein"/>
    <property type="evidence" value="ECO:0007669"/>
    <property type="project" value="UniProtKB-ARBA"/>
</dbReference>
<dbReference type="Pfam" id="PF03590">
    <property type="entry name" value="AsnA"/>
    <property type="match status" value="1"/>
</dbReference>
<dbReference type="OrthoDB" id="9766088at2"/>
<keyword evidence="11" id="KW-1185">Reference proteome</keyword>
<dbReference type="PIRSF" id="PIRSF001555">
    <property type="entry name" value="Asp_ammon_ligase"/>
    <property type="match status" value="1"/>
</dbReference>
<accession>A0A559J3R9</accession>
<dbReference type="InterPro" id="IPR004618">
    <property type="entry name" value="AsnA"/>
</dbReference>
<proteinExistence type="inferred from homology"/>
<dbReference type="EMBL" id="VNJK01000001">
    <property type="protein sequence ID" value="TVX94501.1"/>
    <property type="molecule type" value="Genomic_DNA"/>
</dbReference>
<dbReference type="GO" id="GO:0005829">
    <property type="term" value="C:cytosol"/>
    <property type="evidence" value="ECO:0007669"/>
    <property type="project" value="TreeGrafter"/>
</dbReference>
<comment type="caution">
    <text evidence="10">The sequence shown here is derived from an EMBL/GenBank/DDBJ whole genome shotgun (WGS) entry which is preliminary data.</text>
</comment>
<dbReference type="GO" id="GO:0004071">
    <property type="term" value="F:aspartate-ammonia ligase activity"/>
    <property type="evidence" value="ECO:0007669"/>
    <property type="project" value="UniProtKB-UniRule"/>
</dbReference>
<evidence type="ECO:0000313" key="11">
    <source>
        <dbReference type="Proteomes" id="UP000318102"/>
    </source>
</evidence>